<dbReference type="GO" id="GO:0042273">
    <property type="term" value="P:ribosomal large subunit biogenesis"/>
    <property type="evidence" value="ECO:0007669"/>
    <property type="project" value="TreeGrafter"/>
</dbReference>
<dbReference type="SMART" id="SM00746">
    <property type="entry name" value="TRASH"/>
    <property type="match status" value="1"/>
</dbReference>
<dbReference type="SUPFAM" id="SSF57716">
    <property type="entry name" value="Glucocorticoid receptor-like (DNA-binding domain)"/>
    <property type="match status" value="1"/>
</dbReference>
<accession>A0A7S0Q7A9</accession>
<dbReference type="GO" id="GO:0005730">
    <property type="term" value="C:nucleolus"/>
    <property type="evidence" value="ECO:0007669"/>
    <property type="project" value="TreeGrafter"/>
</dbReference>
<dbReference type="PANTHER" id="PTHR10792">
    <property type="entry name" value="60S RIBOSOMAL PROTEIN L24"/>
    <property type="match status" value="1"/>
</dbReference>
<dbReference type="AlphaFoldDB" id="A0A7S0Q7A9"/>
<dbReference type="InterPro" id="IPR011017">
    <property type="entry name" value="TRASH_dom"/>
</dbReference>
<evidence type="ECO:0000256" key="1">
    <source>
        <dbReference type="ARBA" id="ARBA00005647"/>
    </source>
</evidence>
<evidence type="ECO:0000313" key="4">
    <source>
        <dbReference type="EMBL" id="CAD8617765.1"/>
    </source>
</evidence>
<evidence type="ECO:0000259" key="3">
    <source>
        <dbReference type="SMART" id="SM00746"/>
    </source>
</evidence>
<dbReference type="InterPro" id="IPR000988">
    <property type="entry name" value="Ribosomal_eL24-rel_N"/>
</dbReference>
<organism evidence="4">
    <name type="scientific">Coccolithus braarudii</name>
    <dbReference type="NCBI Taxonomy" id="221442"/>
    <lineage>
        <taxon>Eukaryota</taxon>
        <taxon>Haptista</taxon>
        <taxon>Haptophyta</taxon>
        <taxon>Prymnesiophyceae</taxon>
        <taxon>Coccolithales</taxon>
        <taxon>Coccolithaceae</taxon>
        <taxon>Coccolithus</taxon>
    </lineage>
</organism>
<reference evidence="4" key="1">
    <citation type="submission" date="2021-01" db="EMBL/GenBank/DDBJ databases">
        <authorList>
            <person name="Corre E."/>
            <person name="Pelletier E."/>
            <person name="Niang G."/>
            <person name="Scheremetjew M."/>
            <person name="Finn R."/>
            <person name="Kale V."/>
            <person name="Holt S."/>
            <person name="Cochrane G."/>
            <person name="Meng A."/>
            <person name="Brown T."/>
            <person name="Cohen L."/>
        </authorList>
    </citation>
    <scope>NUCLEOTIDE SEQUENCE</scope>
    <source>
        <strain evidence="4">PLY182g</strain>
    </source>
</reference>
<dbReference type="PANTHER" id="PTHR10792:SF8">
    <property type="entry name" value="RIBOSOME BIOGENESIS PROTEIN RLP24-RELATED"/>
    <property type="match status" value="1"/>
</dbReference>
<gene>
    <name evidence="4" type="ORF">CPEL01642_LOCUS21146</name>
</gene>
<feature type="domain" description="TRASH" evidence="3">
    <location>
        <begin position="6"/>
        <end position="44"/>
    </location>
</feature>
<sequence>MRIETCYVCSGPCYPGHGITFMRNDAKVFKFCRSKCHKTFKNKLNPRKLRWTKAFRKAAGKEMAMDSSFDFERLRNRPVKYDRELMKKTVRAMERVQKVKESREKRFWEKRMEGNKAVSKERDLAEVRQGLDLLVSPLEQQEAQKVTQKVAATRAMETA</sequence>
<dbReference type="FunFam" id="2.30.170.20:FF:000001">
    <property type="entry name" value="probable ribosome biogenesis protein RLP24"/>
    <property type="match status" value="1"/>
</dbReference>
<name>A0A7S0Q7A9_9EUKA</name>
<protein>
    <recommendedName>
        <fullName evidence="3">TRASH domain-containing protein</fullName>
    </recommendedName>
</protein>
<dbReference type="EMBL" id="HBEY01044130">
    <property type="protein sequence ID" value="CAD8617765.1"/>
    <property type="molecule type" value="Transcribed_RNA"/>
</dbReference>
<dbReference type="CDD" id="cd00472">
    <property type="entry name" value="Ribosomal_L24e_L24"/>
    <property type="match status" value="1"/>
</dbReference>
<comment type="similarity">
    <text evidence="1">Belongs to the eukaryotic ribosomal protein eL24 family.</text>
</comment>
<dbReference type="Pfam" id="PF01246">
    <property type="entry name" value="Ribosomal_L24e"/>
    <property type="match status" value="1"/>
</dbReference>
<dbReference type="InterPro" id="IPR056366">
    <property type="entry name" value="Ribosomal_eL24"/>
</dbReference>
<proteinExistence type="inferred from homology"/>
<dbReference type="Gene3D" id="2.30.170.20">
    <property type="entry name" value="Ribosomal protein L24e"/>
    <property type="match status" value="1"/>
</dbReference>
<dbReference type="InterPro" id="IPR038630">
    <property type="entry name" value="L24e/L24_sf"/>
</dbReference>
<dbReference type="GO" id="GO:0003735">
    <property type="term" value="F:structural constituent of ribosome"/>
    <property type="evidence" value="ECO:0007669"/>
    <property type="project" value="InterPro"/>
</dbReference>
<evidence type="ECO:0000256" key="2">
    <source>
        <dbReference type="ARBA" id="ARBA00022517"/>
    </source>
</evidence>
<keyword evidence="2" id="KW-0690">Ribosome biogenesis</keyword>